<dbReference type="EMBL" id="JAGGNH010000002">
    <property type="protein sequence ID" value="KAJ0983094.1"/>
    <property type="molecule type" value="Genomic_DNA"/>
</dbReference>
<dbReference type="InterPro" id="IPR010402">
    <property type="entry name" value="CCT_domain"/>
</dbReference>
<keyword evidence="3" id="KW-0479">Metal-binding</keyword>
<dbReference type="PROSITE" id="PS50119">
    <property type="entry name" value="ZF_BBOX"/>
    <property type="match status" value="2"/>
</dbReference>
<evidence type="ECO:0000256" key="6">
    <source>
        <dbReference type="ARBA" id="ARBA00022833"/>
    </source>
</evidence>
<dbReference type="Proteomes" id="UP001085076">
    <property type="component" value="Miscellaneous, Linkage group lg02"/>
</dbReference>
<dbReference type="PANTHER" id="PTHR31717">
    <property type="entry name" value="ZINC FINGER PROTEIN CONSTANS-LIKE 10"/>
    <property type="match status" value="1"/>
</dbReference>
<keyword evidence="13" id="KW-1185">Reference proteome</keyword>
<evidence type="ECO:0000256" key="8">
    <source>
        <dbReference type="PROSITE-ProRule" id="PRU00024"/>
    </source>
</evidence>
<evidence type="ECO:0000313" key="13">
    <source>
        <dbReference type="Proteomes" id="UP001085076"/>
    </source>
</evidence>
<dbReference type="Pfam" id="PF06203">
    <property type="entry name" value="CCT"/>
    <property type="match status" value="1"/>
</dbReference>
<accession>A0A9D5D213</accession>
<reference evidence="12" key="1">
    <citation type="submission" date="2021-03" db="EMBL/GenBank/DDBJ databases">
        <authorList>
            <person name="Li Z."/>
            <person name="Yang C."/>
        </authorList>
    </citation>
    <scope>NUCLEOTIDE SEQUENCE</scope>
    <source>
        <strain evidence="12">Dzin_1.0</strain>
        <tissue evidence="12">Leaf</tissue>
    </source>
</reference>
<protein>
    <submittedName>
        <fullName evidence="12">Uncharacterized protein</fullName>
    </submittedName>
</protein>
<feature type="domain" description="CCT" evidence="11">
    <location>
        <begin position="273"/>
        <end position="316"/>
    </location>
</feature>
<keyword evidence="4" id="KW-0677">Repeat</keyword>
<evidence type="ECO:0000259" key="10">
    <source>
        <dbReference type="PROSITE" id="PS50119"/>
    </source>
</evidence>
<evidence type="ECO:0000256" key="3">
    <source>
        <dbReference type="ARBA" id="ARBA00022723"/>
    </source>
</evidence>
<dbReference type="PANTHER" id="PTHR31717:SF46">
    <property type="entry name" value="CCT MOTIF FAMILY PROTEIN-RELATED"/>
    <property type="match status" value="1"/>
</dbReference>
<evidence type="ECO:0000256" key="4">
    <source>
        <dbReference type="ARBA" id="ARBA00022737"/>
    </source>
</evidence>
<dbReference type="SMART" id="SM00336">
    <property type="entry name" value="BBOX"/>
    <property type="match status" value="2"/>
</dbReference>
<sequence>MDPACEYCRVQRAVVYCRSDSARLCLACDAHVHAANALARRHLRALICDRCLAQPAITWCVDDGALLCHDCGSWGGLTCSAMHRRQPVSCYSGCPSSAELLRLWSSVLNVKDQMMNINHVGAEHQFVCPSVNDPGLSGHSDDVYEVYHMNSNHNMYPFQAATLDGINMEKNFSVADSNTENALEASCSVNECVTLQALHDNVDQGGMDINGNWNQEACLPSGTDNKNISASLSNHTGESSAVDYQDCGVSPILINNESPLWDSNLDANYPQARNEAKMRYNEKKKSRSFGKNMKYVSRKVKAENTRARAKGRFVKTCEDYGCGDTLKDVST</sequence>
<evidence type="ECO:0000259" key="11">
    <source>
        <dbReference type="PROSITE" id="PS51017"/>
    </source>
</evidence>
<name>A0A9D5D213_9LILI</name>
<dbReference type="InterPro" id="IPR049808">
    <property type="entry name" value="CONSTANS-like_Bbox1"/>
</dbReference>
<keyword evidence="5 8" id="KW-0863">Zinc-finger</keyword>
<evidence type="ECO:0000256" key="9">
    <source>
        <dbReference type="PROSITE-ProRule" id="PRU00357"/>
    </source>
</evidence>
<comment type="similarity">
    <text evidence="2">Belongs to the CONSTANS family.</text>
</comment>
<comment type="subcellular location">
    <subcellularLocation>
        <location evidence="1 9">Nucleus</location>
    </subcellularLocation>
</comment>
<keyword evidence="7 9" id="KW-0539">Nucleus</keyword>
<dbReference type="GO" id="GO:0008270">
    <property type="term" value="F:zinc ion binding"/>
    <property type="evidence" value="ECO:0007669"/>
    <property type="project" value="UniProtKB-KW"/>
</dbReference>
<reference evidence="12" key="2">
    <citation type="journal article" date="2022" name="Hortic Res">
        <title>The genome of Dioscorea zingiberensis sheds light on the biosynthesis, origin and evolution of the medicinally important diosgenin saponins.</title>
        <authorList>
            <person name="Li Y."/>
            <person name="Tan C."/>
            <person name="Li Z."/>
            <person name="Guo J."/>
            <person name="Li S."/>
            <person name="Chen X."/>
            <person name="Wang C."/>
            <person name="Dai X."/>
            <person name="Yang H."/>
            <person name="Song W."/>
            <person name="Hou L."/>
            <person name="Xu J."/>
            <person name="Tong Z."/>
            <person name="Xu A."/>
            <person name="Yuan X."/>
            <person name="Wang W."/>
            <person name="Yang Q."/>
            <person name="Chen L."/>
            <person name="Sun Z."/>
            <person name="Wang K."/>
            <person name="Pan B."/>
            <person name="Chen J."/>
            <person name="Bao Y."/>
            <person name="Liu F."/>
            <person name="Qi X."/>
            <person name="Gang D.R."/>
            <person name="Wen J."/>
            <person name="Li J."/>
        </authorList>
    </citation>
    <scope>NUCLEOTIDE SEQUENCE</scope>
    <source>
        <strain evidence="12">Dzin_1.0</strain>
    </source>
</reference>
<evidence type="ECO:0000256" key="7">
    <source>
        <dbReference type="ARBA" id="ARBA00023242"/>
    </source>
</evidence>
<proteinExistence type="inferred from homology"/>
<evidence type="ECO:0000256" key="5">
    <source>
        <dbReference type="ARBA" id="ARBA00022771"/>
    </source>
</evidence>
<dbReference type="OrthoDB" id="153872at2759"/>
<gene>
    <name evidence="12" type="ORF">J5N97_011349</name>
</gene>
<evidence type="ECO:0000256" key="1">
    <source>
        <dbReference type="ARBA" id="ARBA00004123"/>
    </source>
</evidence>
<feature type="domain" description="B box-type" evidence="10">
    <location>
        <begin position="5"/>
        <end position="47"/>
    </location>
</feature>
<keyword evidence="6" id="KW-0862">Zinc</keyword>
<dbReference type="CDD" id="cd19821">
    <property type="entry name" value="Bbox1_BBX-like"/>
    <property type="match status" value="1"/>
</dbReference>
<dbReference type="GO" id="GO:0006355">
    <property type="term" value="P:regulation of DNA-templated transcription"/>
    <property type="evidence" value="ECO:0007669"/>
    <property type="project" value="UniProtKB-ARBA"/>
</dbReference>
<comment type="caution">
    <text evidence="12">The sequence shown here is derived from an EMBL/GenBank/DDBJ whole genome shotgun (WGS) entry which is preliminary data.</text>
</comment>
<evidence type="ECO:0000256" key="2">
    <source>
        <dbReference type="ARBA" id="ARBA00010024"/>
    </source>
</evidence>
<feature type="domain" description="B box-type" evidence="10">
    <location>
        <begin position="43"/>
        <end position="88"/>
    </location>
</feature>
<dbReference type="GO" id="GO:0005634">
    <property type="term" value="C:nucleus"/>
    <property type="evidence" value="ECO:0007669"/>
    <property type="project" value="UniProtKB-SubCell"/>
</dbReference>
<organism evidence="12 13">
    <name type="scientific">Dioscorea zingiberensis</name>
    <dbReference type="NCBI Taxonomy" id="325984"/>
    <lineage>
        <taxon>Eukaryota</taxon>
        <taxon>Viridiplantae</taxon>
        <taxon>Streptophyta</taxon>
        <taxon>Embryophyta</taxon>
        <taxon>Tracheophyta</taxon>
        <taxon>Spermatophyta</taxon>
        <taxon>Magnoliopsida</taxon>
        <taxon>Liliopsida</taxon>
        <taxon>Dioscoreales</taxon>
        <taxon>Dioscoreaceae</taxon>
        <taxon>Dioscorea</taxon>
    </lineage>
</organism>
<dbReference type="PROSITE" id="PS51017">
    <property type="entry name" value="CCT"/>
    <property type="match status" value="1"/>
</dbReference>
<evidence type="ECO:0000313" key="12">
    <source>
        <dbReference type="EMBL" id="KAJ0983094.1"/>
    </source>
</evidence>
<dbReference type="InterPro" id="IPR000315">
    <property type="entry name" value="Znf_B-box"/>
</dbReference>
<dbReference type="AlphaFoldDB" id="A0A9D5D213"/>